<accession>A0A7T6ZAS2</accession>
<dbReference type="AlphaFoldDB" id="A0A7T6ZAS2"/>
<proteinExistence type="predicted"/>
<keyword evidence="1" id="KW-0812">Transmembrane</keyword>
<evidence type="ECO:0000256" key="1">
    <source>
        <dbReference type="SAM" id="Phobius"/>
    </source>
</evidence>
<feature type="transmembrane region" description="Helical" evidence="1">
    <location>
        <begin position="20"/>
        <end position="40"/>
    </location>
</feature>
<evidence type="ECO:0000313" key="2">
    <source>
        <dbReference type="EMBL" id="QQK79902.1"/>
    </source>
</evidence>
<reference evidence="2 3" key="1">
    <citation type="submission" date="2020-06" db="EMBL/GenBank/DDBJ databases">
        <title>Genomic analysis of Salicibibacter sp. NKC21-4.</title>
        <authorList>
            <person name="Oh Y.J."/>
        </authorList>
    </citation>
    <scope>NUCLEOTIDE SEQUENCE [LARGE SCALE GENOMIC DNA]</scope>
    <source>
        <strain evidence="2 3">NKC21-4</strain>
    </source>
</reference>
<protein>
    <submittedName>
        <fullName evidence="2">Uncharacterized protein</fullName>
    </submittedName>
</protein>
<keyword evidence="3" id="KW-1185">Reference proteome</keyword>
<organism evidence="2 3">
    <name type="scientific">Salicibibacter cibi</name>
    <dbReference type="NCBI Taxonomy" id="2743001"/>
    <lineage>
        <taxon>Bacteria</taxon>
        <taxon>Bacillati</taxon>
        <taxon>Bacillota</taxon>
        <taxon>Bacilli</taxon>
        <taxon>Bacillales</taxon>
        <taxon>Bacillaceae</taxon>
        <taxon>Salicibibacter</taxon>
    </lineage>
</organism>
<keyword evidence="1" id="KW-1133">Transmembrane helix</keyword>
<feature type="transmembrane region" description="Helical" evidence="1">
    <location>
        <begin position="47"/>
        <end position="64"/>
    </location>
</feature>
<dbReference type="RefSeq" id="WP_200090070.1">
    <property type="nucleotide sequence ID" value="NZ_CP054706.1"/>
</dbReference>
<evidence type="ECO:0000313" key="3">
    <source>
        <dbReference type="Proteomes" id="UP000595349"/>
    </source>
</evidence>
<name>A0A7T6ZAS2_9BACI</name>
<dbReference type="EMBL" id="CP054706">
    <property type="protein sequence ID" value="QQK79902.1"/>
    <property type="molecule type" value="Genomic_DNA"/>
</dbReference>
<dbReference type="KEGG" id="scib:HUG20_08405"/>
<sequence length="67" mass="7385">MFFITELFLATGLPALQPIAFWAVIILSVICAIFAVGSFLSGEKGRSFGLFVINVVMVFVYYGFVQN</sequence>
<gene>
    <name evidence="2" type="ORF">HUG20_08405</name>
</gene>
<dbReference type="Proteomes" id="UP000595349">
    <property type="component" value="Chromosome"/>
</dbReference>
<keyword evidence="1" id="KW-0472">Membrane</keyword>